<evidence type="ECO:0000313" key="4">
    <source>
        <dbReference type="EMBL" id="KAL2853977.1"/>
    </source>
</evidence>
<evidence type="ECO:0000313" key="5">
    <source>
        <dbReference type="Proteomes" id="UP001610444"/>
    </source>
</evidence>
<evidence type="ECO:0000256" key="3">
    <source>
        <dbReference type="PROSITE-ProRule" id="PRU00023"/>
    </source>
</evidence>
<dbReference type="PANTHER" id="PTHR24189:SF50">
    <property type="entry name" value="ANKYRIN REPEAT AND SOCS BOX PROTEIN 2"/>
    <property type="match status" value="1"/>
</dbReference>
<comment type="caution">
    <text evidence="4">The sequence shown here is derived from an EMBL/GenBank/DDBJ whole genome shotgun (WGS) entry which is preliminary data.</text>
</comment>
<reference evidence="4 5" key="1">
    <citation type="submission" date="2024-07" db="EMBL/GenBank/DDBJ databases">
        <title>Section-level genome sequencing and comparative genomics of Aspergillus sections Usti and Cavernicolus.</title>
        <authorList>
            <consortium name="Lawrence Berkeley National Laboratory"/>
            <person name="Nybo J.L."/>
            <person name="Vesth T.C."/>
            <person name="Theobald S."/>
            <person name="Frisvad J.C."/>
            <person name="Larsen T.O."/>
            <person name="Kjaerboelling I."/>
            <person name="Rothschild-Mancinelli K."/>
            <person name="Lyhne E.K."/>
            <person name="Kogle M.E."/>
            <person name="Barry K."/>
            <person name="Clum A."/>
            <person name="Na H."/>
            <person name="Ledsgaard L."/>
            <person name="Lin J."/>
            <person name="Lipzen A."/>
            <person name="Kuo A."/>
            <person name="Riley R."/>
            <person name="Mondo S."/>
            <person name="LaButti K."/>
            <person name="Haridas S."/>
            <person name="Pangalinan J."/>
            <person name="Salamov A.A."/>
            <person name="Simmons B.A."/>
            <person name="Magnuson J.K."/>
            <person name="Chen J."/>
            <person name="Drula E."/>
            <person name="Henrissat B."/>
            <person name="Wiebenga A."/>
            <person name="Lubbers R.J."/>
            <person name="Gomes A.C."/>
            <person name="Macurrencykelacurrency M.R."/>
            <person name="Stajich J."/>
            <person name="Grigoriev I.V."/>
            <person name="Mortensen U.H."/>
            <person name="De vries R.P."/>
            <person name="Baker S.E."/>
            <person name="Andersen M.R."/>
        </authorList>
    </citation>
    <scope>NUCLEOTIDE SEQUENCE [LARGE SCALE GENOMIC DNA]</scope>
    <source>
        <strain evidence="4 5">CBS 756.74</strain>
    </source>
</reference>
<dbReference type="SUPFAM" id="SSF48403">
    <property type="entry name" value="Ankyrin repeat"/>
    <property type="match status" value="1"/>
</dbReference>
<sequence length="298" mass="33187">MLPHLYELPLELRDEIWAFITSNSAQDMNAFVQTCRRFYDRYNSDLYQYAVRHMPSRSSAWAEKNGQLTTMKKLIEAGLDLNQYFQVHPLCIAALHARVEIVEYLLHEQKVNRWEMMGAPLAAAIQGSDVRIVRMIVAAMKKDSPTTEGLHTRLGIEGMDTAVYTGSVESARLLLDEGVDVNFVQPYSDTTPLISAIMNNRSAVMELLLDRGALLEDSDAYRANLLRIAITGNHVEGARILLERGISRLDAGTLAIAAGKSEEMAELLLSQGADPNSKGYDFPILNAIRSGLEKVVEC</sequence>
<dbReference type="InterPro" id="IPR036770">
    <property type="entry name" value="Ankyrin_rpt-contain_sf"/>
</dbReference>
<keyword evidence="5" id="KW-1185">Reference proteome</keyword>
<proteinExistence type="predicted"/>
<dbReference type="PROSITE" id="PS50088">
    <property type="entry name" value="ANK_REPEAT"/>
    <property type="match status" value="1"/>
</dbReference>
<evidence type="ECO:0000256" key="2">
    <source>
        <dbReference type="ARBA" id="ARBA00023043"/>
    </source>
</evidence>
<organism evidence="4 5">
    <name type="scientific">Aspergillus pseudodeflectus</name>
    <dbReference type="NCBI Taxonomy" id="176178"/>
    <lineage>
        <taxon>Eukaryota</taxon>
        <taxon>Fungi</taxon>
        <taxon>Dikarya</taxon>
        <taxon>Ascomycota</taxon>
        <taxon>Pezizomycotina</taxon>
        <taxon>Eurotiomycetes</taxon>
        <taxon>Eurotiomycetidae</taxon>
        <taxon>Eurotiales</taxon>
        <taxon>Aspergillaceae</taxon>
        <taxon>Aspergillus</taxon>
        <taxon>Aspergillus subgen. Nidulantes</taxon>
    </lineage>
</organism>
<dbReference type="InterPro" id="IPR002110">
    <property type="entry name" value="Ankyrin_rpt"/>
</dbReference>
<dbReference type="InterPro" id="IPR050745">
    <property type="entry name" value="Multifunctional_regulatory"/>
</dbReference>
<dbReference type="PANTHER" id="PTHR24189">
    <property type="entry name" value="MYOTROPHIN"/>
    <property type="match status" value="1"/>
</dbReference>
<protein>
    <submittedName>
        <fullName evidence="4">Ankyrin repeat-containing domain protein</fullName>
    </submittedName>
</protein>
<dbReference type="RefSeq" id="XP_070901142.1">
    <property type="nucleotide sequence ID" value="XM_071045033.1"/>
</dbReference>
<dbReference type="GeneID" id="98160197"/>
<dbReference type="Proteomes" id="UP001610444">
    <property type="component" value="Unassembled WGS sequence"/>
</dbReference>
<dbReference type="SMART" id="SM00248">
    <property type="entry name" value="ANK"/>
    <property type="match status" value="5"/>
</dbReference>
<name>A0ABR4KRU2_9EURO</name>
<dbReference type="Pfam" id="PF00023">
    <property type="entry name" value="Ank"/>
    <property type="match status" value="1"/>
</dbReference>
<keyword evidence="1" id="KW-0677">Repeat</keyword>
<dbReference type="Gene3D" id="1.25.40.20">
    <property type="entry name" value="Ankyrin repeat-containing domain"/>
    <property type="match status" value="2"/>
</dbReference>
<evidence type="ECO:0000256" key="1">
    <source>
        <dbReference type="ARBA" id="ARBA00022737"/>
    </source>
</evidence>
<feature type="repeat" description="ANK" evidence="3">
    <location>
        <begin position="188"/>
        <end position="220"/>
    </location>
</feature>
<accession>A0ABR4KRU2</accession>
<dbReference type="Pfam" id="PF12796">
    <property type="entry name" value="Ank_2"/>
    <property type="match status" value="1"/>
</dbReference>
<dbReference type="EMBL" id="JBFXLR010000012">
    <property type="protein sequence ID" value="KAL2853977.1"/>
    <property type="molecule type" value="Genomic_DNA"/>
</dbReference>
<gene>
    <name evidence="4" type="ORF">BJX68DRAFT_264728</name>
</gene>
<keyword evidence="2 3" id="KW-0040">ANK repeat</keyword>